<protein>
    <submittedName>
        <fullName evidence="1">Uncharacterized protein</fullName>
    </submittedName>
</protein>
<comment type="caution">
    <text evidence="1">The sequence shown here is derived from an EMBL/GenBank/DDBJ whole genome shotgun (WGS) entry which is preliminary data.</text>
</comment>
<proteinExistence type="predicted"/>
<dbReference type="Proteomes" id="UP000003020">
    <property type="component" value="Unassembled WGS sequence"/>
</dbReference>
<dbReference type="EMBL" id="ABYQ02000009">
    <property type="protein sequence ID" value="EFQ80654.1"/>
    <property type="molecule type" value="Genomic_DNA"/>
</dbReference>
<evidence type="ECO:0000313" key="1">
    <source>
        <dbReference type="EMBL" id="EFQ80654.1"/>
    </source>
</evidence>
<reference evidence="1 2" key="1">
    <citation type="submission" date="2010-08" db="EMBL/GenBank/DDBJ databases">
        <authorList>
            <person name="Muzny D."/>
            <person name="Qin X."/>
            <person name="Buhay C."/>
            <person name="Dugan-Rocha S."/>
            <person name="Ding Y."/>
            <person name="Chen G."/>
            <person name="Hawes A."/>
            <person name="Holder M."/>
            <person name="Jhangiani S."/>
            <person name="Johnson A."/>
            <person name="Khan Z."/>
            <person name="Li Z."/>
            <person name="Liu W."/>
            <person name="Liu X."/>
            <person name="Perez L."/>
            <person name="Shen H."/>
            <person name="Wang Q."/>
            <person name="Watt J."/>
            <person name="Xi L."/>
            <person name="Xin Y."/>
            <person name="Zhou J."/>
            <person name="Deng J."/>
            <person name="Jiang H."/>
            <person name="Liu Y."/>
            <person name="Qu J."/>
            <person name="Song X.-Z."/>
            <person name="Zhang L."/>
            <person name="Villasana D."/>
            <person name="Johnson A."/>
            <person name="Liu J."/>
            <person name="Liyanage D."/>
            <person name="Lorensuhewa L."/>
            <person name="Robinson T."/>
            <person name="Song A."/>
            <person name="Song B.-B."/>
            <person name="Dinh H."/>
            <person name="Thornton R."/>
            <person name="Coyle M."/>
            <person name="Francisco L."/>
            <person name="Jackson L."/>
            <person name="Javaid M."/>
            <person name="Korchina V."/>
            <person name="Kovar C."/>
            <person name="Mata R."/>
            <person name="Mathew T."/>
            <person name="Ngo R."/>
            <person name="Nguyen L."/>
            <person name="Nguyen N."/>
            <person name="Okwuonu G."/>
            <person name="Ongeri F."/>
            <person name="Pham C."/>
            <person name="Simmons D."/>
            <person name="Wilczek-Boney K."/>
            <person name="Hale W."/>
            <person name="Jakkamsetti A."/>
            <person name="Pham P."/>
            <person name="Ruth R."/>
            <person name="San Lucas F."/>
            <person name="Warren J."/>
            <person name="Zhang J."/>
            <person name="Zhao Z."/>
            <person name="Zhou C."/>
            <person name="Zhu D."/>
            <person name="Lee S."/>
            <person name="Bess C."/>
            <person name="Blankenburg K."/>
            <person name="Forbes L."/>
            <person name="Fu Q."/>
            <person name="Gubbala S."/>
            <person name="Hirani K."/>
            <person name="Jayaseelan J.C."/>
            <person name="Lara F."/>
            <person name="Munidasa M."/>
            <person name="Palculict T."/>
            <person name="Patil S."/>
            <person name="Pu L.-L."/>
            <person name="Saada N."/>
            <person name="Tang L."/>
            <person name="Weissenberger G."/>
            <person name="Zhu Y."/>
            <person name="Hemphill L."/>
            <person name="Shang Y."/>
            <person name="Youmans B."/>
            <person name="Ayvaz T."/>
            <person name="Ross M."/>
            <person name="Santibanez J."/>
            <person name="Aqrawi P."/>
            <person name="Gross S."/>
            <person name="Joshi V."/>
            <person name="Fowler G."/>
            <person name="Nazareth L."/>
            <person name="Reid J."/>
            <person name="Worley K."/>
            <person name="Petrosino J."/>
            <person name="Highlander S."/>
            <person name="Gibbs R."/>
        </authorList>
    </citation>
    <scope>NUCLEOTIDE SEQUENCE [LARGE SCALE GENOMIC DNA]</scope>
    <source>
        <strain evidence="1 2">ATCC 33035</strain>
    </source>
</reference>
<evidence type="ECO:0000313" key="2">
    <source>
        <dbReference type="Proteomes" id="UP000003020"/>
    </source>
</evidence>
<organism evidence="1 2">
    <name type="scientific">Corynebacterium pseudogenitalium ATCC 33035</name>
    <dbReference type="NCBI Taxonomy" id="525264"/>
    <lineage>
        <taxon>Bacteria</taxon>
        <taxon>Bacillati</taxon>
        <taxon>Actinomycetota</taxon>
        <taxon>Actinomycetes</taxon>
        <taxon>Mycobacteriales</taxon>
        <taxon>Corynebacteriaceae</taxon>
        <taxon>Corynebacterium</taxon>
    </lineage>
</organism>
<name>E2S3Q8_9CORY</name>
<dbReference type="AlphaFoldDB" id="E2S3Q8"/>
<sequence length="49" mass="5336">MPCAWIAYKELILVKELSMILSSAVDIVSEIIGFVVDILNQAGIQVSSK</sequence>
<keyword evidence="2" id="KW-1185">Reference proteome</keyword>
<dbReference type="HOGENOM" id="CLU_3134647_0_0_11"/>
<gene>
    <name evidence="1" type="ORF">HMPREF0305_11160</name>
</gene>
<accession>E2S3Q8</accession>